<dbReference type="RefSeq" id="WP_133900833.1">
    <property type="nucleotide sequence ID" value="NZ_SOCP01000001.1"/>
</dbReference>
<evidence type="ECO:0000256" key="3">
    <source>
        <dbReference type="ARBA" id="ARBA00022630"/>
    </source>
</evidence>
<comment type="similarity">
    <text evidence="2">Belongs to the GMC oxidoreductase family.</text>
</comment>
<feature type="binding site" evidence="5">
    <location>
        <position position="80"/>
    </location>
    <ligand>
        <name>FAD</name>
        <dbReference type="ChEBI" id="CHEBI:57692"/>
    </ligand>
</feature>
<keyword evidence="4 5" id="KW-0274">FAD</keyword>
<evidence type="ECO:0000313" key="7">
    <source>
        <dbReference type="EMBL" id="TDV57587.1"/>
    </source>
</evidence>
<evidence type="ECO:0000256" key="5">
    <source>
        <dbReference type="PIRSR" id="PIRSR000137-2"/>
    </source>
</evidence>
<name>A0A4R7W786_9PSEU</name>
<dbReference type="Proteomes" id="UP000294927">
    <property type="component" value="Unassembled WGS sequence"/>
</dbReference>
<dbReference type="Gene3D" id="3.50.50.60">
    <property type="entry name" value="FAD/NAD(P)-binding domain"/>
    <property type="match status" value="1"/>
</dbReference>
<organism evidence="7 8">
    <name type="scientific">Actinophytocola oryzae</name>
    <dbReference type="NCBI Taxonomy" id="502181"/>
    <lineage>
        <taxon>Bacteria</taxon>
        <taxon>Bacillati</taxon>
        <taxon>Actinomycetota</taxon>
        <taxon>Actinomycetes</taxon>
        <taxon>Pseudonocardiales</taxon>
        <taxon>Pseudonocardiaceae</taxon>
    </lineage>
</organism>
<dbReference type="EMBL" id="SOCP01000001">
    <property type="protein sequence ID" value="TDV57587.1"/>
    <property type="molecule type" value="Genomic_DNA"/>
</dbReference>
<dbReference type="GO" id="GO:0016614">
    <property type="term" value="F:oxidoreductase activity, acting on CH-OH group of donors"/>
    <property type="evidence" value="ECO:0007669"/>
    <property type="project" value="InterPro"/>
</dbReference>
<dbReference type="PROSITE" id="PS00624">
    <property type="entry name" value="GMC_OXRED_2"/>
    <property type="match status" value="1"/>
</dbReference>
<dbReference type="SUPFAM" id="SSF54373">
    <property type="entry name" value="FAD-linked reductases, C-terminal domain"/>
    <property type="match status" value="1"/>
</dbReference>
<comment type="cofactor">
    <cofactor evidence="1 5">
        <name>FAD</name>
        <dbReference type="ChEBI" id="CHEBI:57692"/>
    </cofactor>
</comment>
<dbReference type="Pfam" id="PF05199">
    <property type="entry name" value="GMC_oxred_C"/>
    <property type="match status" value="1"/>
</dbReference>
<dbReference type="GO" id="GO:0050660">
    <property type="term" value="F:flavin adenine dinucleotide binding"/>
    <property type="evidence" value="ECO:0007669"/>
    <property type="project" value="InterPro"/>
</dbReference>
<evidence type="ECO:0000256" key="1">
    <source>
        <dbReference type="ARBA" id="ARBA00001974"/>
    </source>
</evidence>
<dbReference type="InterPro" id="IPR007867">
    <property type="entry name" value="GMC_OxRtase_C"/>
</dbReference>
<proteinExistence type="inferred from homology"/>
<evidence type="ECO:0000256" key="4">
    <source>
        <dbReference type="ARBA" id="ARBA00022827"/>
    </source>
</evidence>
<dbReference type="PANTHER" id="PTHR11552">
    <property type="entry name" value="GLUCOSE-METHANOL-CHOLINE GMC OXIDOREDUCTASE"/>
    <property type="match status" value="1"/>
</dbReference>
<evidence type="ECO:0000259" key="6">
    <source>
        <dbReference type="PROSITE" id="PS00624"/>
    </source>
</evidence>
<dbReference type="SUPFAM" id="SSF51905">
    <property type="entry name" value="FAD/NAD(P)-binding domain"/>
    <property type="match status" value="1"/>
</dbReference>
<keyword evidence="3" id="KW-0285">Flavoprotein</keyword>
<sequence length="502" mass="53621">MEFDTIVVGAGSAGCVVARRLVDRGARVLLLEAGGPATNPAIHDPLRFGELWFGEQDWAYRTTPQEAAADRRLHLPRGRVLGGSSALNAMINTRGAAADYDHWAYLGNAGWSWADVLPVFRRIEDFDAGADEWHGSGGPLRITTRYRTDPVHESLIKAAEETGIRYNPDYNTGEPDGVSRVQFTIADGRRHSAFDAYLAPVLGSPDLTVVTGARVRRLLFDGGTCVGAEWVSDGQVASAATTGEVVLCAGALESPRVLMLSGIGDPAHLRDVGVPVVAGIPGVGENLHDHLLSPVIVGMTRNPGRPSAGLGPAQTHLFWRSRPGLATPDVQPLNFPVPMYGPGMSGPQAGVTMQAGIVRPTSRGRVRLSGPNVEDEPLVDLGVLRTEADVRALVAAVELCREIGRTSVLREEWGAAEVYPGPDVKSDEELRDYVRRTVSTYHHQAGTCRMGADADAVVDERLRVHGVANLRVADMSVVPGVPTGNTNTPAIMIGERVAEFIG</sequence>
<reference evidence="7 8" key="1">
    <citation type="submission" date="2019-03" db="EMBL/GenBank/DDBJ databases">
        <title>Genomic Encyclopedia of Archaeal and Bacterial Type Strains, Phase II (KMG-II): from individual species to whole genera.</title>
        <authorList>
            <person name="Goeker M."/>
        </authorList>
    </citation>
    <scope>NUCLEOTIDE SEQUENCE [LARGE SCALE GENOMIC DNA]</scope>
    <source>
        <strain evidence="7 8">DSM 45499</strain>
    </source>
</reference>
<protein>
    <submittedName>
        <fullName evidence="7">Choline dehydrogenase</fullName>
    </submittedName>
</protein>
<dbReference type="OrthoDB" id="3659813at2"/>
<dbReference type="InterPro" id="IPR012132">
    <property type="entry name" value="GMC_OxRdtase"/>
</dbReference>
<feature type="domain" description="Glucose-methanol-choline oxidoreductase N-terminal" evidence="6">
    <location>
        <begin position="250"/>
        <end position="264"/>
    </location>
</feature>
<feature type="binding site" evidence="5">
    <location>
        <position position="215"/>
    </location>
    <ligand>
        <name>FAD</name>
        <dbReference type="ChEBI" id="CHEBI:57692"/>
    </ligand>
</feature>
<dbReference type="InterPro" id="IPR000172">
    <property type="entry name" value="GMC_OxRdtase_N"/>
</dbReference>
<dbReference type="InterPro" id="IPR036188">
    <property type="entry name" value="FAD/NAD-bd_sf"/>
</dbReference>
<comment type="caution">
    <text evidence="7">The sequence shown here is derived from an EMBL/GenBank/DDBJ whole genome shotgun (WGS) entry which is preliminary data.</text>
</comment>
<accession>A0A4R7W786</accession>
<keyword evidence="8" id="KW-1185">Reference proteome</keyword>
<dbReference type="PANTHER" id="PTHR11552:SF147">
    <property type="entry name" value="CHOLINE DEHYDROGENASE, MITOCHONDRIAL"/>
    <property type="match status" value="1"/>
</dbReference>
<evidence type="ECO:0000313" key="8">
    <source>
        <dbReference type="Proteomes" id="UP000294927"/>
    </source>
</evidence>
<feature type="binding site" evidence="5">
    <location>
        <position position="441"/>
    </location>
    <ligand>
        <name>substrate</name>
    </ligand>
</feature>
<dbReference type="Gene3D" id="3.30.560.10">
    <property type="entry name" value="Glucose Oxidase, domain 3"/>
    <property type="match status" value="1"/>
</dbReference>
<dbReference type="AlphaFoldDB" id="A0A4R7W786"/>
<dbReference type="Pfam" id="PF00732">
    <property type="entry name" value="GMC_oxred_N"/>
    <property type="match status" value="1"/>
</dbReference>
<gene>
    <name evidence="7" type="ORF">CLV71_101458</name>
</gene>
<evidence type="ECO:0000256" key="2">
    <source>
        <dbReference type="ARBA" id="ARBA00010790"/>
    </source>
</evidence>
<dbReference type="PIRSF" id="PIRSF000137">
    <property type="entry name" value="Alcohol_oxidase"/>
    <property type="match status" value="1"/>
</dbReference>